<dbReference type="SUPFAM" id="SSF55048">
    <property type="entry name" value="Probable ACP-binding domain of malonyl-CoA ACP transacylase"/>
    <property type="match status" value="1"/>
</dbReference>
<evidence type="ECO:0000256" key="2">
    <source>
        <dbReference type="ARBA" id="ARBA00018953"/>
    </source>
</evidence>
<dbReference type="Gene3D" id="3.30.70.250">
    <property type="entry name" value="Malonyl-CoA ACP transacylase, ACP-binding"/>
    <property type="match status" value="1"/>
</dbReference>
<dbReference type="InterPro" id="IPR016036">
    <property type="entry name" value="Malonyl_transacylase_ACP-bd"/>
</dbReference>
<evidence type="ECO:0000256" key="4">
    <source>
        <dbReference type="ARBA" id="ARBA00023315"/>
    </source>
</evidence>
<evidence type="ECO:0000313" key="9">
    <source>
        <dbReference type="EMBL" id="AEA66027.1"/>
    </source>
</evidence>
<evidence type="ECO:0000256" key="5">
    <source>
        <dbReference type="ARBA" id="ARBA00048462"/>
    </source>
</evidence>
<keyword evidence="10" id="KW-1185">Reference proteome</keyword>
<comment type="similarity">
    <text evidence="6">Belongs to the fabD family.</text>
</comment>
<keyword evidence="4 6" id="KW-0012">Acyltransferase</keyword>
<feature type="active site" evidence="7">
    <location>
        <position position="89"/>
    </location>
</feature>
<dbReference type="AlphaFoldDB" id="F2LT81"/>
<sequence length="289" mass="31003">MEAFVFPGQGSQHAGMGDGLFDRIPEFAAQEADLNALLGYSVRTLCIENPGNRLMDTRYTQPCLFIVNALHYYDACAAGRRAQYLAGHSLGEYNALLAAGAFDLLGGVRLVKRRGELMSRAKNGGMAAVVGIPPERVLAVLREHEFDGVEIANFNSPAQTVISGELDQIRSAASVFESAGASLYHPLKVSAAFHSRFMQPASREFAAFLDDFQFAPLTTPVISNVTGDCYPAGADDTAIRALLAKQIVSPVRWVQGVGTLLRAGVGQFTELGPGKVLTKLIAQSRQVVT</sequence>
<feature type="active site" evidence="7">
    <location>
        <position position="194"/>
    </location>
</feature>
<geneLocation type="plasmid" evidence="9 10">
    <name>bgla_4p</name>
</geneLocation>
<dbReference type="PANTHER" id="PTHR42681">
    <property type="entry name" value="MALONYL-COA-ACYL CARRIER PROTEIN TRANSACYLASE, MITOCHONDRIAL"/>
    <property type="match status" value="1"/>
</dbReference>
<dbReference type="InterPro" id="IPR004410">
    <property type="entry name" value="Malonyl_CoA-ACP_transAc_FabD"/>
</dbReference>
<keyword evidence="3 6" id="KW-0808">Transferase</keyword>
<dbReference type="InterPro" id="IPR001227">
    <property type="entry name" value="Ac_transferase_dom_sf"/>
</dbReference>
<evidence type="ECO:0000313" key="10">
    <source>
        <dbReference type="Proteomes" id="UP000008316"/>
    </source>
</evidence>
<evidence type="ECO:0000256" key="6">
    <source>
        <dbReference type="PIRNR" id="PIRNR000446"/>
    </source>
</evidence>
<dbReference type="EC" id="2.3.1.39" evidence="1 6"/>
<name>F2LT81_BURGS</name>
<dbReference type="Proteomes" id="UP000008316">
    <property type="component" value="Plasmid bgla_4p"/>
</dbReference>
<dbReference type="EMBL" id="CP002604">
    <property type="protein sequence ID" value="AEA66027.1"/>
    <property type="molecule type" value="Genomic_DNA"/>
</dbReference>
<evidence type="ECO:0000256" key="7">
    <source>
        <dbReference type="PIRSR" id="PIRSR000446-1"/>
    </source>
</evidence>
<gene>
    <name evidence="9" type="ordered locus">bgla_4p2680</name>
</gene>
<accession>F2LT81</accession>
<dbReference type="SUPFAM" id="SSF52151">
    <property type="entry name" value="FabD/lysophospholipase-like"/>
    <property type="match status" value="1"/>
</dbReference>
<dbReference type="RefSeq" id="WP_013700197.1">
    <property type="nucleotide sequence ID" value="NC_015383.1"/>
</dbReference>
<evidence type="ECO:0000256" key="3">
    <source>
        <dbReference type="ARBA" id="ARBA00022679"/>
    </source>
</evidence>
<evidence type="ECO:0000259" key="8">
    <source>
        <dbReference type="SMART" id="SM00827"/>
    </source>
</evidence>
<dbReference type="SMART" id="SM00827">
    <property type="entry name" value="PKS_AT"/>
    <property type="match status" value="1"/>
</dbReference>
<dbReference type="PIRSF" id="PIRSF000446">
    <property type="entry name" value="Mct"/>
    <property type="match status" value="1"/>
</dbReference>
<dbReference type="KEGG" id="bgd:bgla_4p2680"/>
<dbReference type="GO" id="GO:0004314">
    <property type="term" value="F:[acyl-carrier-protein] S-malonyltransferase activity"/>
    <property type="evidence" value="ECO:0007669"/>
    <property type="project" value="UniProtKB-EC"/>
</dbReference>
<comment type="catalytic activity">
    <reaction evidence="5 6">
        <text>holo-[ACP] + malonyl-CoA = malonyl-[ACP] + CoA</text>
        <dbReference type="Rhea" id="RHEA:41792"/>
        <dbReference type="Rhea" id="RHEA-COMP:9623"/>
        <dbReference type="Rhea" id="RHEA-COMP:9685"/>
        <dbReference type="ChEBI" id="CHEBI:57287"/>
        <dbReference type="ChEBI" id="CHEBI:57384"/>
        <dbReference type="ChEBI" id="CHEBI:64479"/>
        <dbReference type="ChEBI" id="CHEBI:78449"/>
        <dbReference type="EC" id="2.3.1.39"/>
    </reaction>
</comment>
<dbReference type="InterPro" id="IPR016035">
    <property type="entry name" value="Acyl_Trfase/lysoPLipase"/>
</dbReference>
<dbReference type="PANTHER" id="PTHR42681:SF1">
    <property type="entry name" value="MALONYL-COA-ACYL CARRIER PROTEIN TRANSACYLASE, MITOCHONDRIAL"/>
    <property type="match status" value="1"/>
</dbReference>
<dbReference type="Pfam" id="PF00698">
    <property type="entry name" value="Acyl_transf_1"/>
    <property type="match status" value="1"/>
</dbReference>
<dbReference type="GO" id="GO:0005829">
    <property type="term" value="C:cytosol"/>
    <property type="evidence" value="ECO:0007669"/>
    <property type="project" value="TreeGrafter"/>
</dbReference>
<dbReference type="NCBIfam" id="TIGR00128">
    <property type="entry name" value="fabD"/>
    <property type="match status" value="1"/>
</dbReference>
<keyword evidence="9" id="KW-0614">Plasmid</keyword>
<dbReference type="HOGENOM" id="CLU_030558_1_3_4"/>
<dbReference type="InterPro" id="IPR024925">
    <property type="entry name" value="Malonyl_CoA-ACP_transAc"/>
</dbReference>
<proteinExistence type="inferred from homology"/>
<evidence type="ECO:0000256" key="1">
    <source>
        <dbReference type="ARBA" id="ARBA00013258"/>
    </source>
</evidence>
<feature type="domain" description="Malonyl-CoA:ACP transacylase (MAT)" evidence="8">
    <location>
        <begin position="5"/>
        <end position="288"/>
    </location>
</feature>
<dbReference type="GO" id="GO:0006633">
    <property type="term" value="P:fatty acid biosynthetic process"/>
    <property type="evidence" value="ECO:0007669"/>
    <property type="project" value="TreeGrafter"/>
</dbReference>
<dbReference type="InterPro" id="IPR014043">
    <property type="entry name" value="Acyl_transferase_dom"/>
</dbReference>
<organism evidence="9 10">
    <name type="scientific">Burkholderia gladioli (strain BSR3)</name>
    <dbReference type="NCBI Taxonomy" id="999541"/>
    <lineage>
        <taxon>Bacteria</taxon>
        <taxon>Pseudomonadati</taxon>
        <taxon>Pseudomonadota</taxon>
        <taxon>Betaproteobacteria</taxon>
        <taxon>Burkholderiales</taxon>
        <taxon>Burkholderiaceae</taxon>
        <taxon>Burkholderia</taxon>
    </lineage>
</organism>
<dbReference type="Gene3D" id="3.40.366.10">
    <property type="entry name" value="Malonyl-Coenzyme A Acyl Carrier Protein, domain 2"/>
    <property type="match status" value="1"/>
</dbReference>
<dbReference type="InterPro" id="IPR050858">
    <property type="entry name" value="Mal-CoA-ACP_Trans/PKS_FabD"/>
</dbReference>
<protein>
    <recommendedName>
        <fullName evidence="2 6">Malonyl CoA-acyl carrier protein transacylase</fullName>
        <ecNumber evidence="1 6">2.3.1.39</ecNumber>
    </recommendedName>
</protein>
<reference evidence="9 10" key="1">
    <citation type="journal article" date="2011" name="J. Bacteriol.">
        <title>Complete genome sequence of Burkholderia gladioli BSR3.</title>
        <authorList>
            <person name="Seo Y.S."/>
            <person name="Lim J."/>
            <person name="Choi B.S."/>
            <person name="Kim H."/>
            <person name="Goo E."/>
            <person name="Lee B."/>
            <person name="Lim J.S."/>
            <person name="Choi I.Y."/>
            <person name="Moon J.S."/>
            <person name="Kim J."/>
            <person name="Hwang I."/>
        </authorList>
    </citation>
    <scope>NUCLEOTIDE SEQUENCE [LARGE SCALE GENOMIC DNA]</scope>
    <source>
        <strain evidence="9 10">BSR3</strain>
        <plasmid evidence="9">bgla_4p</plasmid>
    </source>
</reference>